<keyword evidence="3" id="KW-0677">Repeat</keyword>
<dbReference type="InterPro" id="IPR013087">
    <property type="entry name" value="Znf_C2H2_type"/>
</dbReference>
<dbReference type="Pfam" id="PF00096">
    <property type="entry name" value="zf-C2H2"/>
    <property type="match status" value="5"/>
</dbReference>
<dbReference type="Proteomes" id="UP000663823">
    <property type="component" value="Unassembled WGS sequence"/>
</dbReference>
<accession>A0A819HFA2</accession>
<evidence type="ECO:0000256" key="3">
    <source>
        <dbReference type="ARBA" id="ARBA00022737"/>
    </source>
</evidence>
<keyword evidence="6" id="KW-0238">DNA-binding</keyword>
<dbReference type="InterPro" id="IPR036236">
    <property type="entry name" value="Znf_C2H2_sf"/>
</dbReference>
<dbReference type="EMBL" id="CAJOAX010004334">
    <property type="protein sequence ID" value="CAF3900983.1"/>
    <property type="molecule type" value="Genomic_DNA"/>
</dbReference>
<feature type="domain" description="C2H2-type" evidence="10">
    <location>
        <begin position="101"/>
        <end position="128"/>
    </location>
</feature>
<feature type="domain" description="C2H2-type" evidence="10">
    <location>
        <begin position="286"/>
        <end position="313"/>
    </location>
</feature>
<evidence type="ECO:0000256" key="6">
    <source>
        <dbReference type="ARBA" id="ARBA00023125"/>
    </source>
</evidence>
<feature type="domain" description="C2H2-type" evidence="10">
    <location>
        <begin position="314"/>
        <end position="341"/>
    </location>
</feature>
<evidence type="ECO:0000256" key="2">
    <source>
        <dbReference type="ARBA" id="ARBA00022723"/>
    </source>
</evidence>
<keyword evidence="5" id="KW-0862">Zinc</keyword>
<keyword evidence="4 9" id="KW-0863">Zinc-finger</keyword>
<comment type="subcellular location">
    <subcellularLocation>
        <location evidence="1">Nucleus</location>
    </subcellularLocation>
</comment>
<evidence type="ECO:0000313" key="11">
    <source>
        <dbReference type="EMBL" id="CAF3900983.1"/>
    </source>
</evidence>
<evidence type="ECO:0000313" key="12">
    <source>
        <dbReference type="Proteomes" id="UP000663823"/>
    </source>
</evidence>
<dbReference type="SUPFAM" id="SSF57667">
    <property type="entry name" value="beta-beta-alpha zinc fingers"/>
    <property type="match status" value="4"/>
</dbReference>
<evidence type="ECO:0000256" key="1">
    <source>
        <dbReference type="ARBA" id="ARBA00004123"/>
    </source>
</evidence>
<sequence length="391" mass="45712">MDLPTIGMIELDHINDECDSGSHQAKILLDEEILPTTDETDLPLYISFLLEMNSSKYKLLNDFIPSVECSSEQLHCIHCNAIFTTKNDLHRHELNHNANQVSCHICHKIFANTYRLQRHMLSHEIDPQTRKFQCSHCPKAFKFKHHLKEHIRIHTGEKPFVCSNCNKRFSHSGSYSSHMASKKCYSSNSFYLHNPEIEEGEVLPLKTEQNQYNDLSKYYSMNEQYIQYYFHILQNTIYQTEPLDLSIKKSGESHLDENDLIESLSPNSSSEISLLSHDDLLTNKRLSCDICDKSFNKQSSLARHKYEHSGVRPFICDICKKAFKHKHHLAEHRRLHTGEKPFQCTKCFKRFSHSGSFSQHMNHRYKYCRPYQTEIDNTNLNETSNQPTIIN</sequence>
<evidence type="ECO:0000256" key="8">
    <source>
        <dbReference type="ARBA" id="ARBA00023242"/>
    </source>
</evidence>
<organism evidence="11 12">
    <name type="scientific">Rotaria sordida</name>
    <dbReference type="NCBI Taxonomy" id="392033"/>
    <lineage>
        <taxon>Eukaryota</taxon>
        <taxon>Metazoa</taxon>
        <taxon>Spiralia</taxon>
        <taxon>Gnathifera</taxon>
        <taxon>Rotifera</taxon>
        <taxon>Eurotatoria</taxon>
        <taxon>Bdelloidea</taxon>
        <taxon>Philodinida</taxon>
        <taxon>Philodinidae</taxon>
        <taxon>Rotaria</taxon>
    </lineage>
</organism>
<evidence type="ECO:0000256" key="5">
    <source>
        <dbReference type="ARBA" id="ARBA00022833"/>
    </source>
</evidence>
<evidence type="ECO:0000256" key="9">
    <source>
        <dbReference type="PROSITE-ProRule" id="PRU00042"/>
    </source>
</evidence>
<protein>
    <recommendedName>
        <fullName evidence="10">C2H2-type domain-containing protein</fullName>
    </recommendedName>
</protein>
<comment type="caution">
    <text evidence="11">The sequence shown here is derived from an EMBL/GenBank/DDBJ whole genome shotgun (WGS) entry which is preliminary data.</text>
</comment>
<gene>
    <name evidence="11" type="ORF">OTI717_LOCUS23784</name>
</gene>
<dbReference type="SMART" id="SM00355">
    <property type="entry name" value="ZnF_C2H2"/>
    <property type="match status" value="7"/>
</dbReference>
<feature type="domain" description="C2H2-type" evidence="10">
    <location>
        <begin position="342"/>
        <end position="370"/>
    </location>
</feature>
<keyword evidence="8" id="KW-0539">Nucleus</keyword>
<keyword evidence="2" id="KW-0479">Metal-binding</keyword>
<dbReference type="GO" id="GO:0000981">
    <property type="term" value="F:DNA-binding transcription factor activity, RNA polymerase II-specific"/>
    <property type="evidence" value="ECO:0007669"/>
    <property type="project" value="TreeGrafter"/>
</dbReference>
<evidence type="ECO:0000256" key="7">
    <source>
        <dbReference type="ARBA" id="ARBA00023155"/>
    </source>
</evidence>
<dbReference type="PANTHER" id="PTHR24391:SF27">
    <property type="entry name" value="ZINC FINGER PROTEIN 1"/>
    <property type="match status" value="1"/>
</dbReference>
<dbReference type="PROSITE" id="PS00028">
    <property type="entry name" value="ZINC_FINGER_C2H2_1"/>
    <property type="match status" value="4"/>
</dbReference>
<reference evidence="11" key="1">
    <citation type="submission" date="2021-02" db="EMBL/GenBank/DDBJ databases">
        <authorList>
            <person name="Nowell W R."/>
        </authorList>
    </citation>
    <scope>NUCLEOTIDE SEQUENCE</scope>
</reference>
<dbReference type="InterPro" id="IPR051574">
    <property type="entry name" value="ZnF_E-box_Homeobox"/>
</dbReference>
<dbReference type="GO" id="GO:0005634">
    <property type="term" value="C:nucleus"/>
    <property type="evidence" value="ECO:0007669"/>
    <property type="project" value="UniProtKB-SubCell"/>
</dbReference>
<dbReference type="AlphaFoldDB" id="A0A819HFA2"/>
<dbReference type="GO" id="GO:0000122">
    <property type="term" value="P:negative regulation of transcription by RNA polymerase II"/>
    <property type="evidence" value="ECO:0007669"/>
    <property type="project" value="UniProtKB-ARBA"/>
</dbReference>
<dbReference type="GO" id="GO:0000978">
    <property type="term" value="F:RNA polymerase II cis-regulatory region sequence-specific DNA binding"/>
    <property type="evidence" value="ECO:0007669"/>
    <property type="project" value="TreeGrafter"/>
</dbReference>
<dbReference type="FunFam" id="3.30.160.60:FF:000145">
    <property type="entry name" value="Zinc finger protein 574"/>
    <property type="match status" value="1"/>
</dbReference>
<dbReference type="PANTHER" id="PTHR24391">
    <property type="entry name" value="HISTONE H4 TRANSCRIPTION FACTOR-RELATED"/>
    <property type="match status" value="1"/>
</dbReference>
<feature type="domain" description="C2H2-type" evidence="10">
    <location>
        <begin position="74"/>
        <end position="101"/>
    </location>
</feature>
<evidence type="ECO:0000256" key="4">
    <source>
        <dbReference type="ARBA" id="ARBA00022771"/>
    </source>
</evidence>
<dbReference type="GO" id="GO:0008270">
    <property type="term" value="F:zinc ion binding"/>
    <property type="evidence" value="ECO:0007669"/>
    <property type="project" value="UniProtKB-KW"/>
</dbReference>
<dbReference type="PROSITE" id="PS50157">
    <property type="entry name" value="ZINC_FINGER_C2H2_2"/>
    <property type="match status" value="6"/>
</dbReference>
<keyword evidence="7" id="KW-0371">Homeobox</keyword>
<proteinExistence type="predicted"/>
<feature type="domain" description="C2H2-type" evidence="10">
    <location>
        <begin position="132"/>
        <end position="159"/>
    </location>
</feature>
<dbReference type="FunFam" id="3.30.160.60:FF:000624">
    <property type="entry name" value="zinc finger protein 697"/>
    <property type="match status" value="1"/>
</dbReference>
<name>A0A819HFA2_9BILA</name>
<dbReference type="FunFam" id="3.30.160.60:FF:000744">
    <property type="entry name" value="zinc finger E-box-binding homeobox 1"/>
    <property type="match status" value="1"/>
</dbReference>
<dbReference type="FunFam" id="3.30.160.60:FF:000013">
    <property type="entry name" value="Putative zinc finger E-box-binding homeobox 2"/>
    <property type="match status" value="2"/>
</dbReference>
<evidence type="ECO:0000259" key="10">
    <source>
        <dbReference type="PROSITE" id="PS50157"/>
    </source>
</evidence>
<dbReference type="Gene3D" id="3.30.160.60">
    <property type="entry name" value="Classic Zinc Finger"/>
    <property type="match status" value="6"/>
</dbReference>